<comment type="caution">
    <text evidence="2">The sequence shown here is derived from an EMBL/GenBank/DDBJ whole genome shotgun (WGS) entry which is preliminary data.</text>
</comment>
<keyword evidence="1" id="KW-0812">Transmembrane</keyword>
<gene>
    <name evidence="2" type="ORF">PVX_058690</name>
</gene>
<dbReference type="EMBL" id="AAKM01000429">
    <property type="protein sequence ID" value="EDL42636.1"/>
    <property type="molecule type" value="Genomic_DNA"/>
</dbReference>
<dbReference type="GeneID" id="5471649"/>
<evidence type="ECO:0000313" key="3">
    <source>
        <dbReference type="Proteomes" id="UP000008333"/>
    </source>
</evidence>
<dbReference type="AlphaFoldDB" id="A5KDD3"/>
<dbReference type="InterPro" id="IPR008780">
    <property type="entry name" value="Plasmodium_Vir"/>
</dbReference>
<dbReference type="VEuPathDB" id="PlasmoDB:PVX_058690"/>
<keyword evidence="1" id="KW-1133">Transmembrane helix</keyword>
<dbReference type="Proteomes" id="UP000008333">
    <property type="component" value="Unassembled WGS sequence"/>
</dbReference>
<name>A5KDD3_PLAVS</name>
<proteinExistence type="predicted"/>
<dbReference type="Pfam" id="PF05795">
    <property type="entry name" value="Plasmodium_Vir"/>
    <property type="match status" value="1"/>
</dbReference>
<feature type="transmembrane region" description="Helical" evidence="1">
    <location>
        <begin position="227"/>
        <end position="247"/>
    </location>
</feature>
<evidence type="ECO:0000313" key="2">
    <source>
        <dbReference type="EMBL" id="EDL42636.1"/>
    </source>
</evidence>
<protein>
    <submittedName>
        <fullName evidence="2">Variable surface protein Vir21, truncated, putative</fullName>
    </submittedName>
</protein>
<dbReference type="KEGG" id="pvx:PVX_058690"/>
<keyword evidence="3" id="KW-1185">Reference proteome</keyword>
<accession>A5KDD3</accession>
<feature type="non-terminal residue" evidence="2">
    <location>
        <position position="1"/>
    </location>
</feature>
<keyword evidence="1" id="KW-0472">Membrane</keyword>
<dbReference type="RefSeq" id="XP_001612429.1">
    <property type="nucleotide sequence ID" value="XM_001612379.1"/>
</dbReference>
<sequence>PETEILIDYYSRLYKITSAAKRDTNDYYDKKHDEIEKMGVIYLKYWLYDKMLKKKIDDSQIGKIIQGLKTYIEPKIEVKYPNCSKINKLSMSEIKSIKKIYALYTIFYGNTNNSSSCIGDQCKYMDYFGEALDEFISSINKCSIEESTSNYCKEFDEFVNICKDKSLNAGITVHDVPTQSAAGIKEKYLLSVEKYQNKPIYIYLKDAKLLNFVNTSHFIRTKNSTTIAATSVVGSAIGLSSIFYYLYKFTPFGSSLRKGKNIVNINEGARDSLLYTSDTEETPFKSRKYNVAYHTFSDT</sequence>
<dbReference type="InParanoid" id="A5KDD3"/>
<reference evidence="2 3" key="1">
    <citation type="journal article" date="2008" name="Nature">
        <title>Comparative genomics of the neglected human malaria parasite Plasmodium vivax.</title>
        <authorList>
            <person name="Carlton J.M."/>
            <person name="Adams J.H."/>
            <person name="Silva J.C."/>
            <person name="Bidwell S.L."/>
            <person name="Lorenzi H."/>
            <person name="Caler E."/>
            <person name="Crabtree J."/>
            <person name="Angiuoli S.V."/>
            <person name="Merino E.F."/>
            <person name="Amedeo P."/>
            <person name="Cheng Q."/>
            <person name="Coulson R.M."/>
            <person name="Crabb B.S."/>
            <person name="Del Portillo H.A."/>
            <person name="Essien K."/>
            <person name="Feldblyum T.V."/>
            <person name="Fernandez-Becerra C."/>
            <person name="Gilson P.R."/>
            <person name="Gueye A.H."/>
            <person name="Guo X."/>
            <person name="Kang'a S."/>
            <person name="Kooij T.W."/>
            <person name="Korsinczky M."/>
            <person name="Meyer E.V."/>
            <person name="Nene V."/>
            <person name="Paulsen I."/>
            <person name="White O."/>
            <person name="Ralph S.A."/>
            <person name="Ren Q."/>
            <person name="Sargeant T.J."/>
            <person name="Salzberg S.L."/>
            <person name="Stoeckert C.J."/>
            <person name="Sullivan S.A."/>
            <person name="Yamamoto M.M."/>
            <person name="Hoffman S.L."/>
            <person name="Wortman J.R."/>
            <person name="Gardner M.J."/>
            <person name="Galinski M.R."/>
            <person name="Barnwell J.W."/>
            <person name="Fraser-Liggett C.M."/>
        </authorList>
    </citation>
    <scope>NUCLEOTIDE SEQUENCE [LARGE SCALE GENOMIC DNA]</scope>
    <source>
        <strain evidence="2 3">Salvador I</strain>
    </source>
</reference>
<evidence type="ECO:0000256" key="1">
    <source>
        <dbReference type="SAM" id="Phobius"/>
    </source>
</evidence>
<organism evidence="2 3">
    <name type="scientific">Plasmodium vivax (strain Salvador I)</name>
    <dbReference type="NCBI Taxonomy" id="126793"/>
    <lineage>
        <taxon>Eukaryota</taxon>
        <taxon>Sar</taxon>
        <taxon>Alveolata</taxon>
        <taxon>Apicomplexa</taxon>
        <taxon>Aconoidasida</taxon>
        <taxon>Haemosporida</taxon>
        <taxon>Plasmodiidae</taxon>
        <taxon>Plasmodium</taxon>
        <taxon>Plasmodium (Plasmodium)</taxon>
    </lineage>
</organism>